<comment type="caution">
    <text evidence="1">The sequence shown here is derived from an EMBL/GenBank/DDBJ whole genome shotgun (WGS) entry which is preliminary data.</text>
</comment>
<gene>
    <name evidence="1" type="ORF">RED65_01873</name>
</gene>
<proteinExistence type="predicted"/>
<protein>
    <submittedName>
        <fullName evidence="1">Uncharacterized protein</fullName>
    </submittedName>
</protein>
<dbReference type="AlphaFoldDB" id="Q1MXI7"/>
<sequence length="254" mass="29713">MIVHKRDADLKYPLAIKEEKTKLVLSWLLEFRFSTFEVLAGRLGQPVANANRFFNSLLDDGFIRTFKNSMVPNTRFVMLTSKGGERLSILLGEEVRPYTRLSTFAKSTKIAHDLSVQFMVLRWIDDVDEVVWDHNIAGVHELPSYSRPDALMKSTKGFWWALELERTRKSESRVFFSLYNHVLNIRNGCYVGVRYVFNSHAVCDFYRKVFEQDAWPLFDRDGRSGRLKRTSGFFKPSNVKNIDKIFDFKVGEFW</sequence>
<dbReference type="HOGENOM" id="CLU_1092667_0_0_6"/>
<name>Q1MXI7_9GAMM</name>
<keyword evidence="2" id="KW-1185">Reference proteome</keyword>
<evidence type="ECO:0000313" key="1">
    <source>
        <dbReference type="EMBL" id="EAT10685.1"/>
    </source>
</evidence>
<dbReference type="OrthoDB" id="9152473at2"/>
<organism evidence="1 2">
    <name type="scientific">Bermanella marisrubri</name>
    <dbReference type="NCBI Taxonomy" id="207949"/>
    <lineage>
        <taxon>Bacteria</taxon>
        <taxon>Pseudomonadati</taxon>
        <taxon>Pseudomonadota</taxon>
        <taxon>Gammaproteobacteria</taxon>
        <taxon>Oceanospirillales</taxon>
        <taxon>Oceanospirillaceae</taxon>
        <taxon>Bermanella</taxon>
    </lineage>
</organism>
<reference evidence="1 2" key="1">
    <citation type="submission" date="2006-03" db="EMBL/GenBank/DDBJ databases">
        <authorList>
            <person name="Pinhassi J."/>
            <person name="Pedros-Alio C."/>
            <person name="Ferriera S."/>
            <person name="Johnson J."/>
            <person name="Kravitz S."/>
            <person name="Halpern A."/>
            <person name="Remington K."/>
            <person name="Beeson K."/>
            <person name="Tran B."/>
            <person name="Rogers Y.-H."/>
            <person name="Friedman R."/>
            <person name="Venter J.C."/>
        </authorList>
    </citation>
    <scope>NUCLEOTIDE SEQUENCE [LARGE SCALE GENOMIC DNA]</scope>
    <source>
        <strain evidence="1 2">RED65</strain>
    </source>
</reference>
<dbReference type="Proteomes" id="UP000004263">
    <property type="component" value="Unassembled WGS sequence"/>
</dbReference>
<dbReference type="EMBL" id="AAQH01000041">
    <property type="protein sequence ID" value="EAT10685.1"/>
    <property type="molecule type" value="Genomic_DNA"/>
</dbReference>
<accession>Q1MXI7</accession>
<dbReference type="SUPFAM" id="SSF46785">
    <property type="entry name" value="Winged helix' DNA-binding domain"/>
    <property type="match status" value="1"/>
</dbReference>
<evidence type="ECO:0000313" key="2">
    <source>
        <dbReference type="Proteomes" id="UP000004263"/>
    </source>
</evidence>
<dbReference type="InterPro" id="IPR036390">
    <property type="entry name" value="WH_DNA-bd_sf"/>
</dbReference>
<dbReference type="RefSeq" id="WP_007019388.1">
    <property type="nucleotide sequence ID" value="NZ_CH724124.1"/>
</dbReference>